<keyword evidence="2" id="KW-1185">Reference proteome</keyword>
<comment type="caution">
    <text evidence="1">The sequence shown here is derived from an EMBL/GenBank/DDBJ whole genome shotgun (WGS) entry which is preliminary data.</text>
</comment>
<reference evidence="1 2" key="1">
    <citation type="journal article" date="2023" name="Mol. Ecol. Resour.">
        <title>Chromosome-level genome assembly of a triploid poplar Populus alba 'Berolinensis'.</title>
        <authorList>
            <person name="Chen S."/>
            <person name="Yu Y."/>
            <person name="Wang X."/>
            <person name="Wang S."/>
            <person name="Zhang T."/>
            <person name="Zhou Y."/>
            <person name="He R."/>
            <person name="Meng N."/>
            <person name="Wang Y."/>
            <person name="Liu W."/>
            <person name="Liu Z."/>
            <person name="Liu J."/>
            <person name="Guo Q."/>
            <person name="Huang H."/>
            <person name="Sederoff R.R."/>
            <person name="Wang G."/>
            <person name="Qu G."/>
            <person name="Chen S."/>
        </authorList>
    </citation>
    <scope>NUCLEOTIDE SEQUENCE [LARGE SCALE GENOMIC DNA]</scope>
    <source>
        <strain evidence="1">SC-2020</strain>
    </source>
</reference>
<evidence type="ECO:0000313" key="1">
    <source>
        <dbReference type="EMBL" id="KAJ6957588.1"/>
    </source>
</evidence>
<dbReference type="Proteomes" id="UP001164929">
    <property type="component" value="Chromosome 18"/>
</dbReference>
<dbReference type="AlphaFoldDB" id="A0AAD6LCZ1"/>
<protein>
    <submittedName>
        <fullName evidence="1">Uncharacterized protein</fullName>
    </submittedName>
</protein>
<name>A0AAD6LCZ1_9ROSI</name>
<sequence length="75" mass="8567">MNLTKCFSFNFHALNLGLHEDFLATYVRAFVCDLTVDALSSEIPPSSIEIVTVDKYHGLCCKKVENRSREKVMNR</sequence>
<gene>
    <name evidence="1" type="ORF">NC653_039526</name>
</gene>
<accession>A0AAD6LCZ1</accession>
<organism evidence="1 2">
    <name type="scientific">Populus alba x Populus x berolinensis</name>
    <dbReference type="NCBI Taxonomy" id="444605"/>
    <lineage>
        <taxon>Eukaryota</taxon>
        <taxon>Viridiplantae</taxon>
        <taxon>Streptophyta</taxon>
        <taxon>Embryophyta</taxon>
        <taxon>Tracheophyta</taxon>
        <taxon>Spermatophyta</taxon>
        <taxon>Magnoliopsida</taxon>
        <taxon>eudicotyledons</taxon>
        <taxon>Gunneridae</taxon>
        <taxon>Pentapetalae</taxon>
        <taxon>rosids</taxon>
        <taxon>fabids</taxon>
        <taxon>Malpighiales</taxon>
        <taxon>Salicaceae</taxon>
        <taxon>Saliceae</taxon>
        <taxon>Populus</taxon>
    </lineage>
</organism>
<dbReference type="EMBL" id="JAQIZT010000018">
    <property type="protein sequence ID" value="KAJ6957588.1"/>
    <property type="molecule type" value="Genomic_DNA"/>
</dbReference>
<proteinExistence type="predicted"/>
<evidence type="ECO:0000313" key="2">
    <source>
        <dbReference type="Proteomes" id="UP001164929"/>
    </source>
</evidence>